<dbReference type="CDD" id="cd22268">
    <property type="entry name" value="DPBB_RlpA-like"/>
    <property type="match status" value="1"/>
</dbReference>
<dbReference type="EC" id="4.2.2.-" evidence="4"/>
<dbReference type="STRING" id="760192.Halhy_4813"/>
<gene>
    <name evidence="4" type="primary">rlpA</name>
    <name evidence="8" type="ordered locus">Halhy_4813</name>
</gene>
<organism evidence="8 9">
    <name type="scientific">Haliscomenobacter hydrossis (strain ATCC 27775 / DSM 1100 / LMG 10767 / O)</name>
    <dbReference type="NCBI Taxonomy" id="760192"/>
    <lineage>
        <taxon>Bacteria</taxon>
        <taxon>Pseudomonadati</taxon>
        <taxon>Bacteroidota</taxon>
        <taxon>Saprospiria</taxon>
        <taxon>Saprospirales</taxon>
        <taxon>Haliscomenobacteraceae</taxon>
        <taxon>Haliscomenobacter</taxon>
    </lineage>
</organism>
<evidence type="ECO:0000259" key="7">
    <source>
        <dbReference type="PROSITE" id="PS51724"/>
    </source>
</evidence>
<dbReference type="HAMAP" id="MF_02071">
    <property type="entry name" value="RlpA"/>
    <property type="match status" value="1"/>
</dbReference>
<sequence precursor="true">MNNLLKVCGVLAALFLNTTLLLAQQVEVGKANYYSDGLQGHSTAYGEAYDRAQFTAAHRSYPKGTLLKITRLDNSKSVIVRVNDRGPFSNDGSLIALSMAAASQIDLTLVGNAQVKVEPYGYAETNAVAANYNTANGQSANAFAFDRIYNSAPAEVPQDYFTPRGTSGYTDQQSTNNTSTAQQPQYGPVPPAYDRRFQNRSGNFSGSNEVGMQTQIPSEFGYTGNSSNNYNPGYSTNNATTYNTNPSASTVGNFPSLQVGSGYSVQIGAYSKVDNATRQAQSLVDLGLREIYIVQAPAANGAFSYRIFAGRFDNRDAALVYASQIKRQFLVNGFVLRL</sequence>
<evidence type="ECO:0000256" key="4">
    <source>
        <dbReference type="HAMAP-Rule" id="MF_02071"/>
    </source>
</evidence>
<dbReference type="InterPro" id="IPR034718">
    <property type="entry name" value="RlpA"/>
</dbReference>
<feature type="compositionally biased region" description="Low complexity" evidence="6">
    <location>
        <begin position="170"/>
        <end position="183"/>
    </location>
</feature>
<dbReference type="NCBIfam" id="TIGR00413">
    <property type="entry name" value="rlpA"/>
    <property type="match status" value="1"/>
</dbReference>
<dbReference type="GO" id="GO:0042834">
    <property type="term" value="F:peptidoglycan binding"/>
    <property type="evidence" value="ECO:0007669"/>
    <property type="project" value="InterPro"/>
</dbReference>
<evidence type="ECO:0000256" key="1">
    <source>
        <dbReference type="ARBA" id="ARBA00022729"/>
    </source>
</evidence>
<comment type="similarity">
    <text evidence="4 5">Belongs to the RlpA family.</text>
</comment>
<dbReference type="SUPFAM" id="SSF110997">
    <property type="entry name" value="Sporulation related repeat"/>
    <property type="match status" value="1"/>
</dbReference>
<accession>F4KXY7</accession>
<dbReference type="InterPro" id="IPR036680">
    <property type="entry name" value="SPOR-like_sf"/>
</dbReference>
<dbReference type="GO" id="GO:0008932">
    <property type="term" value="F:lytic endotransglycosylase activity"/>
    <property type="evidence" value="ECO:0007669"/>
    <property type="project" value="UniProtKB-UniRule"/>
</dbReference>
<dbReference type="InterPro" id="IPR012997">
    <property type="entry name" value="RplA"/>
</dbReference>
<dbReference type="Pfam" id="PF03330">
    <property type="entry name" value="DPBB_1"/>
    <property type="match status" value="1"/>
</dbReference>
<dbReference type="PROSITE" id="PS51724">
    <property type="entry name" value="SPOR"/>
    <property type="match status" value="1"/>
</dbReference>
<reference key="2">
    <citation type="submission" date="2011-04" db="EMBL/GenBank/DDBJ databases">
        <title>Complete sequence of chromosome of Haliscomenobacter hydrossis DSM 1100.</title>
        <authorList>
            <consortium name="US DOE Joint Genome Institute (JGI-PGF)"/>
            <person name="Lucas S."/>
            <person name="Han J."/>
            <person name="Lapidus A."/>
            <person name="Bruce D."/>
            <person name="Goodwin L."/>
            <person name="Pitluck S."/>
            <person name="Peters L."/>
            <person name="Kyrpides N."/>
            <person name="Mavromatis K."/>
            <person name="Ivanova N."/>
            <person name="Ovchinnikova G."/>
            <person name="Pagani I."/>
            <person name="Daligault H."/>
            <person name="Detter J.C."/>
            <person name="Han C."/>
            <person name="Land M."/>
            <person name="Hauser L."/>
            <person name="Markowitz V."/>
            <person name="Cheng J.-F."/>
            <person name="Hugenholtz P."/>
            <person name="Woyke T."/>
            <person name="Wu D."/>
            <person name="Verbarg S."/>
            <person name="Frueling A."/>
            <person name="Brambilla E."/>
            <person name="Klenk H.-P."/>
            <person name="Eisen J.A."/>
        </authorList>
    </citation>
    <scope>NUCLEOTIDE SEQUENCE</scope>
    <source>
        <strain>DSM 1100</strain>
    </source>
</reference>
<keyword evidence="9" id="KW-1185">Reference proteome</keyword>
<evidence type="ECO:0000256" key="2">
    <source>
        <dbReference type="ARBA" id="ARBA00023239"/>
    </source>
</evidence>
<dbReference type="InterPro" id="IPR036908">
    <property type="entry name" value="RlpA-like_sf"/>
</dbReference>
<dbReference type="InterPro" id="IPR009009">
    <property type="entry name" value="RlpA-like_DPBB"/>
</dbReference>
<dbReference type="eggNOG" id="COG0797">
    <property type="taxonomic scope" value="Bacteria"/>
</dbReference>
<dbReference type="InterPro" id="IPR007730">
    <property type="entry name" value="SPOR-like_dom"/>
</dbReference>
<feature type="region of interest" description="Disordered" evidence="6">
    <location>
        <begin position="159"/>
        <end position="210"/>
    </location>
</feature>
<protein>
    <recommendedName>
        <fullName evidence="4">Probable endolytic peptidoglycan transglycosylase RlpA</fullName>
        <ecNumber evidence="4">4.2.2.-</ecNumber>
    </recommendedName>
</protein>
<dbReference type="AlphaFoldDB" id="F4KXY7"/>
<dbReference type="EMBL" id="CP002691">
    <property type="protein sequence ID" value="AEE52646.1"/>
    <property type="molecule type" value="Genomic_DNA"/>
</dbReference>
<keyword evidence="8" id="KW-0449">Lipoprotein</keyword>
<comment type="function">
    <text evidence="4">Lytic transglycosylase with a strong preference for naked glycan strands that lack stem peptides.</text>
</comment>
<evidence type="ECO:0000313" key="9">
    <source>
        <dbReference type="Proteomes" id="UP000008461"/>
    </source>
</evidence>
<keyword evidence="3 4" id="KW-0961">Cell wall biogenesis/degradation</keyword>
<dbReference type="Pfam" id="PF05036">
    <property type="entry name" value="SPOR"/>
    <property type="match status" value="1"/>
</dbReference>
<feature type="chain" id="PRO_5009991499" description="Probable endolytic peptidoglycan transglycosylase RlpA" evidence="4">
    <location>
        <begin position="24"/>
        <end position="338"/>
    </location>
</feature>
<dbReference type="PANTHER" id="PTHR34183">
    <property type="entry name" value="ENDOLYTIC PEPTIDOGLYCAN TRANSGLYCOSYLASE RLPA"/>
    <property type="match status" value="1"/>
</dbReference>
<evidence type="ECO:0000313" key="8">
    <source>
        <dbReference type="EMBL" id="AEE52646.1"/>
    </source>
</evidence>
<dbReference type="Gene3D" id="3.30.70.1070">
    <property type="entry name" value="Sporulation related repeat"/>
    <property type="match status" value="1"/>
</dbReference>
<dbReference type="Gene3D" id="2.40.40.10">
    <property type="entry name" value="RlpA-like domain"/>
    <property type="match status" value="1"/>
</dbReference>
<keyword evidence="1 4" id="KW-0732">Signal</keyword>
<dbReference type="KEGG" id="hhy:Halhy_4813"/>
<proteinExistence type="inferred from homology"/>
<dbReference type="GO" id="GO:0000270">
    <property type="term" value="P:peptidoglycan metabolic process"/>
    <property type="evidence" value="ECO:0007669"/>
    <property type="project" value="UniProtKB-UniRule"/>
</dbReference>
<dbReference type="Proteomes" id="UP000008461">
    <property type="component" value="Chromosome"/>
</dbReference>
<reference evidence="8 9" key="1">
    <citation type="journal article" date="2011" name="Stand. Genomic Sci.">
        <title>Complete genome sequence of Haliscomenobacter hydrossis type strain (O).</title>
        <authorList>
            <consortium name="US DOE Joint Genome Institute (JGI-PGF)"/>
            <person name="Daligault H."/>
            <person name="Lapidus A."/>
            <person name="Zeytun A."/>
            <person name="Nolan M."/>
            <person name="Lucas S."/>
            <person name="Del Rio T.G."/>
            <person name="Tice H."/>
            <person name="Cheng J.F."/>
            <person name="Tapia R."/>
            <person name="Han C."/>
            <person name="Goodwin L."/>
            <person name="Pitluck S."/>
            <person name="Liolios K."/>
            <person name="Pagani I."/>
            <person name="Ivanova N."/>
            <person name="Huntemann M."/>
            <person name="Mavromatis K."/>
            <person name="Mikhailova N."/>
            <person name="Pati A."/>
            <person name="Chen A."/>
            <person name="Palaniappan K."/>
            <person name="Land M."/>
            <person name="Hauser L."/>
            <person name="Brambilla E.M."/>
            <person name="Rohde M."/>
            <person name="Verbarg S."/>
            <person name="Goker M."/>
            <person name="Bristow J."/>
            <person name="Eisen J.A."/>
            <person name="Markowitz V."/>
            <person name="Hugenholtz P."/>
            <person name="Kyrpides N.C."/>
            <person name="Klenk H.P."/>
            <person name="Woyke T."/>
        </authorList>
    </citation>
    <scope>NUCLEOTIDE SEQUENCE [LARGE SCALE GENOMIC DNA]</scope>
    <source>
        <strain evidence="9">ATCC 27775 / DSM 1100 / LMG 10767 / O</strain>
    </source>
</reference>
<name>F4KXY7_HALH1</name>
<evidence type="ECO:0000256" key="6">
    <source>
        <dbReference type="SAM" id="MobiDB-lite"/>
    </source>
</evidence>
<dbReference type="SUPFAM" id="SSF50685">
    <property type="entry name" value="Barwin-like endoglucanases"/>
    <property type="match status" value="1"/>
</dbReference>
<dbReference type="OrthoDB" id="9779128at2"/>
<feature type="domain" description="SPOR" evidence="7">
    <location>
        <begin position="257"/>
        <end position="338"/>
    </location>
</feature>
<evidence type="ECO:0000256" key="5">
    <source>
        <dbReference type="RuleBase" id="RU003495"/>
    </source>
</evidence>
<feature type="signal peptide" evidence="4">
    <location>
        <begin position="1"/>
        <end position="23"/>
    </location>
</feature>
<dbReference type="GO" id="GO:0071555">
    <property type="term" value="P:cell wall organization"/>
    <property type="evidence" value="ECO:0007669"/>
    <property type="project" value="UniProtKB-KW"/>
</dbReference>
<dbReference type="PANTHER" id="PTHR34183:SF1">
    <property type="entry name" value="ENDOLYTIC PEPTIDOGLYCAN TRANSGLYCOSYLASE RLPA"/>
    <property type="match status" value="1"/>
</dbReference>
<dbReference type="RefSeq" id="WP_013767184.1">
    <property type="nucleotide sequence ID" value="NC_015510.1"/>
</dbReference>
<feature type="compositionally biased region" description="Polar residues" evidence="6">
    <location>
        <begin position="199"/>
        <end position="210"/>
    </location>
</feature>
<evidence type="ECO:0000256" key="3">
    <source>
        <dbReference type="ARBA" id="ARBA00023316"/>
    </source>
</evidence>
<dbReference type="HOGENOM" id="CLU_820765_0_0_10"/>
<keyword evidence="2 4" id="KW-0456">Lyase</keyword>